<evidence type="ECO:0000313" key="14">
    <source>
        <dbReference type="Proteomes" id="UP001223586"/>
    </source>
</evidence>
<keyword evidence="4" id="KW-0964">Secreted</keyword>
<dbReference type="InterPro" id="IPR023827">
    <property type="entry name" value="Peptidase_S8_Asp-AS"/>
</dbReference>
<accession>A0ABT9WXQ1</accession>
<comment type="subcellular location">
    <subcellularLocation>
        <location evidence="2">Secreted</location>
    </subcellularLocation>
</comment>
<keyword evidence="6 9" id="KW-0378">Hydrolase</keyword>
<feature type="domain" description="Peptidase S8/S53" evidence="12">
    <location>
        <begin position="150"/>
        <end position="449"/>
    </location>
</feature>
<comment type="similarity">
    <text evidence="3 9 10">Belongs to the peptidase S8 family.</text>
</comment>
<dbReference type="RefSeq" id="WP_307232507.1">
    <property type="nucleotide sequence ID" value="NZ_JAUSTT010000031.1"/>
</dbReference>
<evidence type="ECO:0000256" key="5">
    <source>
        <dbReference type="ARBA" id="ARBA00022670"/>
    </source>
</evidence>
<dbReference type="PROSITE" id="PS00138">
    <property type="entry name" value="SUBTILASE_SER"/>
    <property type="match status" value="1"/>
</dbReference>
<reference evidence="13 14" key="1">
    <citation type="submission" date="2023-07" db="EMBL/GenBank/DDBJ databases">
        <title>Genomic Encyclopedia of Type Strains, Phase IV (KMG-IV): sequencing the most valuable type-strain genomes for metagenomic binning, comparative biology and taxonomic classification.</title>
        <authorList>
            <person name="Goeker M."/>
        </authorList>
    </citation>
    <scope>NUCLEOTIDE SEQUENCE [LARGE SCALE GENOMIC DNA]</scope>
    <source>
        <strain evidence="13 14">DSM 23837</strain>
    </source>
</reference>
<dbReference type="PROSITE" id="PS51892">
    <property type="entry name" value="SUBTILASE"/>
    <property type="match status" value="1"/>
</dbReference>
<dbReference type="PRINTS" id="PR00723">
    <property type="entry name" value="SUBTILISIN"/>
</dbReference>
<dbReference type="PROSITE" id="PS00136">
    <property type="entry name" value="SUBTILASE_ASP"/>
    <property type="match status" value="1"/>
</dbReference>
<dbReference type="InterPro" id="IPR050131">
    <property type="entry name" value="Peptidase_S8_subtilisin-like"/>
</dbReference>
<evidence type="ECO:0000256" key="11">
    <source>
        <dbReference type="SAM" id="SignalP"/>
    </source>
</evidence>
<dbReference type="Pfam" id="PF00082">
    <property type="entry name" value="Peptidase_S8"/>
    <property type="match status" value="1"/>
</dbReference>
<feature type="active site" description="Charge relay system" evidence="9">
    <location>
        <position position="158"/>
    </location>
</feature>
<comment type="cofactor">
    <cofactor evidence="1">
        <name>Ca(2+)</name>
        <dbReference type="ChEBI" id="CHEBI:29108"/>
    </cofactor>
</comment>
<evidence type="ECO:0000256" key="8">
    <source>
        <dbReference type="ARBA" id="ARBA00022837"/>
    </source>
</evidence>
<keyword evidence="11" id="KW-0732">Signal</keyword>
<evidence type="ECO:0000256" key="4">
    <source>
        <dbReference type="ARBA" id="ARBA00022525"/>
    </source>
</evidence>
<dbReference type="Proteomes" id="UP001223586">
    <property type="component" value="Unassembled WGS sequence"/>
</dbReference>
<feature type="active site" description="Charge relay system" evidence="9">
    <location>
        <position position="399"/>
    </location>
</feature>
<evidence type="ECO:0000256" key="6">
    <source>
        <dbReference type="ARBA" id="ARBA00022801"/>
    </source>
</evidence>
<evidence type="ECO:0000256" key="3">
    <source>
        <dbReference type="ARBA" id="ARBA00011073"/>
    </source>
</evidence>
<gene>
    <name evidence="13" type="ORF">J2S08_003913</name>
</gene>
<dbReference type="GO" id="GO:0008233">
    <property type="term" value="F:peptidase activity"/>
    <property type="evidence" value="ECO:0007669"/>
    <property type="project" value="UniProtKB-KW"/>
</dbReference>
<dbReference type="SUPFAM" id="SSF52743">
    <property type="entry name" value="Subtilisin-like"/>
    <property type="match status" value="1"/>
</dbReference>
<evidence type="ECO:0000256" key="1">
    <source>
        <dbReference type="ARBA" id="ARBA00001913"/>
    </source>
</evidence>
<keyword evidence="14" id="KW-1185">Reference proteome</keyword>
<evidence type="ECO:0000259" key="12">
    <source>
        <dbReference type="Pfam" id="PF00082"/>
    </source>
</evidence>
<protein>
    <submittedName>
        <fullName evidence="13">Subtilisin family serine protease</fullName>
    </submittedName>
</protein>
<proteinExistence type="inferred from homology"/>
<dbReference type="PROSITE" id="PS00137">
    <property type="entry name" value="SUBTILASE_HIS"/>
    <property type="match status" value="1"/>
</dbReference>
<feature type="active site" description="Charge relay system" evidence="9">
    <location>
        <position position="192"/>
    </location>
</feature>
<dbReference type="PANTHER" id="PTHR43806">
    <property type="entry name" value="PEPTIDASE S8"/>
    <property type="match status" value="1"/>
</dbReference>
<evidence type="ECO:0000256" key="9">
    <source>
        <dbReference type="PROSITE-ProRule" id="PRU01240"/>
    </source>
</evidence>
<sequence>MNTHSRKIKYCFFLTLIFLSLFAVNVKADSDKRVFVFKDGIHVKTMIAEILRQFTHTKVEGLPTISAITIETEENMEEIERFIKIAYEHDIESIGTDLLITHEKLPLLSLPFQHHFSLFMTDKSIYDRWRWDLEQVTNNGESYSIQTGNHDVKVAVIDSGLDFHHPDLKDNIISRGKSFINGITDTQDYMGHGTMVAGSIAANGRIKGVAPHIGIVPYKVFHTSNASSMDIIEAIIEAADDGMDVINLSLGTYKSVNYEEDRAVYMAFNRALAYTKEKGSFVVASSGTEEKGFDLSDPFQLAEARGFPGDEQYYMPGGLEDAFTVASTNRDRLLAYNSNFGSNVDIGAPGGDFGPSYPIDGMIDIHYLTLTTYPTNLEQTEVSKYFGFDKGYEFMTGTSLAAPKVAAAAALIIAEYQEKHGRKPSVMEIRNILNEGADRTSTNSQFGSGIVNAYKSLQLVQ</sequence>
<evidence type="ECO:0000256" key="7">
    <source>
        <dbReference type="ARBA" id="ARBA00022825"/>
    </source>
</evidence>
<dbReference type="InterPro" id="IPR023828">
    <property type="entry name" value="Peptidase_S8_Ser-AS"/>
</dbReference>
<evidence type="ECO:0000256" key="2">
    <source>
        <dbReference type="ARBA" id="ARBA00004613"/>
    </source>
</evidence>
<keyword evidence="7 9" id="KW-0720">Serine protease</keyword>
<comment type="caution">
    <text evidence="13">The sequence shown here is derived from an EMBL/GenBank/DDBJ whole genome shotgun (WGS) entry which is preliminary data.</text>
</comment>
<dbReference type="PANTHER" id="PTHR43806:SF11">
    <property type="entry name" value="CEREVISIN-RELATED"/>
    <property type="match status" value="1"/>
</dbReference>
<organism evidence="13 14">
    <name type="scientific">Bacillus chungangensis</name>
    <dbReference type="NCBI Taxonomy" id="587633"/>
    <lineage>
        <taxon>Bacteria</taxon>
        <taxon>Bacillati</taxon>
        <taxon>Bacillota</taxon>
        <taxon>Bacilli</taxon>
        <taxon>Bacillales</taxon>
        <taxon>Bacillaceae</taxon>
        <taxon>Bacillus</taxon>
    </lineage>
</organism>
<keyword evidence="5 9" id="KW-0645">Protease</keyword>
<feature type="chain" id="PRO_5045606062" evidence="11">
    <location>
        <begin position="24"/>
        <end position="461"/>
    </location>
</feature>
<keyword evidence="8" id="KW-0106">Calcium</keyword>
<feature type="signal peptide" evidence="11">
    <location>
        <begin position="1"/>
        <end position="23"/>
    </location>
</feature>
<name>A0ABT9WXQ1_9BACI</name>
<dbReference type="EMBL" id="JAUSTT010000031">
    <property type="protein sequence ID" value="MDQ0178019.1"/>
    <property type="molecule type" value="Genomic_DNA"/>
</dbReference>
<dbReference type="GO" id="GO:0006508">
    <property type="term" value="P:proteolysis"/>
    <property type="evidence" value="ECO:0007669"/>
    <property type="project" value="UniProtKB-KW"/>
</dbReference>
<evidence type="ECO:0000256" key="10">
    <source>
        <dbReference type="RuleBase" id="RU003355"/>
    </source>
</evidence>
<dbReference type="InterPro" id="IPR036852">
    <property type="entry name" value="Peptidase_S8/S53_dom_sf"/>
</dbReference>
<evidence type="ECO:0000313" key="13">
    <source>
        <dbReference type="EMBL" id="MDQ0178019.1"/>
    </source>
</evidence>
<dbReference type="InterPro" id="IPR022398">
    <property type="entry name" value="Peptidase_S8_His-AS"/>
</dbReference>
<dbReference type="InterPro" id="IPR015500">
    <property type="entry name" value="Peptidase_S8_subtilisin-rel"/>
</dbReference>
<dbReference type="Gene3D" id="3.40.50.200">
    <property type="entry name" value="Peptidase S8/S53 domain"/>
    <property type="match status" value="1"/>
</dbReference>
<dbReference type="InterPro" id="IPR000209">
    <property type="entry name" value="Peptidase_S8/S53_dom"/>
</dbReference>